<dbReference type="EMBL" id="JAEPQZ010000003">
    <property type="protein sequence ID" value="KAG2183278.1"/>
    <property type="molecule type" value="Genomic_DNA"/>
</dbReference>
<dbReference type="AlphaFoldDB" id="A0A8H7UKM5"/>
<proteinExistence type="predicted"/>
<organism evidence="3 4">
    <name type="scientific">Mortierella isabellina</name>
    <name type="common">Filamentous fungus</name>
    <name type="synonym">Umbelopsis isabellina</name>
    <dbReference type="NCBI Taxonomy" id="91625"/>
    <lineage>
        <taxon>Eukaryota</taxon>
        <taxon>Fungi</taxon>
        <taxon>Fungi incertae sedis</taxon>
        <taxon>Mucoromycota</taxon>
        <taxon>Mucoromycotina</taxon>
        <taxon>Umbelopsidomycetes</taxon>
        <taxon>Umbelopsidales</taxon>
        <taxon>Umbelopsidaceae</taxon>
        <taxon>Umbelopsis</taxon>
    </lineage>
</organism>
<dbReference type="Proteomes" id="UP000654370">
    <property type="component" value="Unassembled WGS sequence"/>
</dbReference>
<dbReference type="SUPFAM" id="SSF52096">
    <property type="entry name" value="ClpP/crotonase"/>
    <property type="match status" value="1"/>
</dbReference>
<comment type="caution">
    <text evidence="3">The sequence shown here is derived from an EMBL/GenBank/DDBJ whole genome shotgun (WGS) entry which is preliminary data.</text>
</comment>
<sequence length="643" mass="72272">MFSSNLFAIATSLLLATLPSPGRAQSSDACAVVAGKQIATYSEAKACLEHFPYNQTIADETIDIVRKITDDMYIFNEIAAHPPKIDGLSIVPVNISKSLDIIQKEPWKSDRAFQDAVALILDKVHDAHLVYSPHCYRQFIFWQPIQLNSVIRDGKQIVNVAYVKDDLWSEAKKDWTGCEVTHIDDKTAMEMVVNYAVNNNGESKDVNTCFNNIMNSKDYFHGWDDGADDLGYHRFLPDQENHRYTLQCPKNGTKPEEAKYDEPFTVTIPWVAEVPQSFTDADSYWDKYCAVHTSPLSKRSPTFQEDTIEETHIGQSFDFSINSAGTRTRDYTEFLLLDGPDSDIGVIDIQSFSVSSEDKTEFVKNFTRGLQMFEQNNVKKIIFDFSGNGGGDACAGEFFINSFFNSTPDYYSDVKYSPLVETVVEKAFEKQTTKWIDYKSNHSQGAEWFKETTTYDRGNAQTKFSQPVSLSCDSWNNAFADSNAFNTSRWKASDLLILSDGRCGSTCAIVVSRLRLVHDVPALGLGGIRGNRMQFASFPGGESERLSSFLTDLQSLDLLDTPGAPKPFPERADMGWTFREVYRPNLPGTDFGNEKNLLEYNNVAADCRMFYTDENASDPKKLWHQVASLLKNGQCPLVQNGGK</sequence>
<evidence type="ECO:0000259" key="2">
    <source>
        <dbReference type="Pfam" id="PF23658"/>
    </source>
</evidence>
<accession>A0A8H7UKM5</accession>
<dbReference type="InterPro" id="IPR056186">
    <property type="entry name" value="PDZ_CPAF-rel"/>
</dbReference>
<evidence type="ECO:0000313" key="4">
    <source>
        <dbReference type="Proteomes" id="UP000654370"/>
    </source>
</evidence>
<gene>
    <name evidence="3" type="ORF">INT43_006283</name>
</gene>
<dbReference type="Gene3D" id="3.90.226.10">
    <property type="entry name" value="2-enoyl-CoA Hydratase, Chain A, domain 1"/>
    <property type="match status" value="1"/>
</dbReference>
<dbReference type="Pfam" id="PF23658">
    <property type="entry name" value="PDZ_CPAF_rel"/>
    <property type="match status" value="1"/>
</dbReference>
<dbReference type="OrthoDB" id="27214at2759"/>
<keyword evidence="4" id="KW-1185">Reference proteome</keyword>
<feature type="chain" id="PRO_5034416759" description="CPAF-like PDZ domain-containing protein" evidence="1">
    <location>
        <begin position="25"/>
        <end position="643"/>
    </location>
</feature>
<keyword evidence="1" id="KW-0732">Signal</keyword>
<dbReference type="PANTHER" id="PTHR37049:SF4">
    <property type="entry name" value="RHODANESE DOMAIN-CONTAINING PROTEIN"/>
    <property type="match status" value="1"/>
</dbReference>
<dbReference type="InterPro" id="IPR029045">
    <property type="entry name" value="ClpP/crotonase-like_dom_sf"/>
</dbReference>
<protein>
    <recommendedName>
        <fullName evidence="2">CPAF-like PDZ domain-containing protein</fullName>
    </recommendedName>
</protein>
<evidence type="ECO:0000313" key="3">
    <source>
        <dbReference type="EMBL" id="KAG2183278.1"/>
    </source>
</evidence>
<dbReference type="InterPro" id="IPR052766">
    <property type="entry name" value="S41A_metabolite_peptidase"/>
</dbReference>
<name>A0A8H7UKM5_MORIS</name>
<dbReference type="PANTHER" id="PTHR37049">
    <property type="entry name" value="PEPTIDASE S41 FAMILY PROTEIN"/>
    <property type="match status" value="1"/>
</dbReference>
<feature type="signal peptide" evidence="1">
    <location>
        <begin position="1"/>
        <end position="24"/>
    </location>
</feature>
<reference evidence="3" key="1">
    <citation type="submission" date="2020-12" db="EMBL/GenBank/DDBJ databases">
        <title>Metabolic potential, ecology and presence of endohyphal bacteria is reflected in genomic diversity of Mucoromycotina.</title>
        <authorList>
            <person name="Muszewska A."/>
            <person name="Okrasinska A."/>
            <person name="Steczkiewicz K."/>
            <person name="Drgas O."/>
            <person name="Orlowska M."/>
            <person name="Perlinska-Lenart U."/>
            <person name="Aleksandrzak-Piekarczyk T."/>
            <person name="Szatraj K."/>
            <person name="Zielenkiewicz U."/>
            <person name="Pilsyk S."/>
            <person name="Malc E."/>
            <person name="Mieczkowski P."/>
            <person name="Kruszewska J.S."/>
            <person name="Biernat P."/>
            <person name="Pawlowska J."/>
        </authorList>
    </citation>
    <scope>NUCLEOTIDE SEQUENCE</scope>
    <source>
        <strain evidence="3">WA0000067209</strain>
    </source>
</reference>
<evidence type="ECO:0000256" key="1">
    <source>
        <dbReference type="SAM" id="SignalP"/>
    </source>
</evidence>
<feature type="domain" description="CPAF-like PDZ" evidence="2">
    <location>
        <begin position="141"/>
        <end position="246"/>
    </location>
</feature>